<keyword evidence="4" id="KW-1185">Reference proteome</keyword>
<evidence type="ECO:0000313" key="1">
    <source>
        <dbReference type="EMBL" id="KXZ39486.1"/>
    </source>
</evidence>
<accession>A0A150FPI7</accession>
<evidence type="ECO:0000313" key="4">
    <source>
        <dbReference type="Proteomes" id="UP000323392"/>
    </source>
</evidence>
<gene>
    <name evidence="1" type="ORF">JWYL7_0561</name>
    <name evidence="2" type="ORF">SAMN05661008_00328</name>
</gene>
<evidence type="ECO:0000313" key="3">
    <source>
        <dbReference type="Proteomes" id="UP000092605"/>
    </source>
</evidence>
<dbReference type="AlphaFoldDB" id="A0A150FPI7"/>
<protein>
    <recommendedName>
        <fullName evidence="5">XkdN-like protein</fullName>
    </recommendedName>
</protein>
<dbReference type="EMBL" id="LSFY01000001">
    <property type="protein sequence ID" value="KXZ39486.1"/>
    <property type="molecule type" value="Genomic_DNA"/>
</dbReference>
<evidence type="ECO:0008006" key="5">
    <source>
        <dbReference type="Google" id="ProtNLM"/>
    </source>
</evidence>
<dbReference type="Proteomes" id="UP000092605">
    <property type="component" value="Unassembled WGS sequence"/>
</dbReference>
<dbReference type="STRING" id="1121328.JWYL7_0561"/>
<reference evidence="2 4" key="2">
    <citation type="submission" date="2016-11" db="EMBL/GenBank/DDBJ databases">
        <authorList>
            <person name="Varghese N."/>
            <person name="Submissions S."/>
        </authorList>
    </citation>
    <scope>NUCLEOTIDE SEQUENCE [LARGE SCALE GENOMIC DNA]</scope>
    <source>
        <strain evidence="2 4">DSM 7308</strain>
    </source>
</reference>
<organism evidence="1 3">
    <name type="scientific">Alkalithermobacter thermoalcaliphilus JW-YL-7 = DSM 7308</name>
    <dbReference type="NCBI Taxonomy" id="1121328"/>
    <lineage>
        <taxon>Bacteria</taxon>
        <taxon>Bacillati</taxon>
        <taxon>Bacillota</taxon>
        <taxon>Clostridia</taxon>
        <taxon>Peptostreptococcales</taxon>
        <taxon>Tepidibacteraceae</taxon>
        <taxon>Alkalithermobacter</taxon>
    </lineage>
</organism>
<dbReference type="EMBL" id="FRBG01000002">
    <property type="protein sequence ID" value="SHK49919.1"/>
    <property type="molecule type" value="Genomic_DNA"/>
</dbReference>
<dbReference type="InterPro" id="IPR038556">
    <property type="entry name" value="TAC_Gp13-like_sf"/>
</dbReference>
<name>A0A150FPI7_CLOPD</name>
<sequence>MTKVSRKQVLDKINKRKERYFVEEWDGEVLIKGLTLGEKMQIPNIAKKFEDGDKKVAIDMAKFVVKCVLDVETEEPLFELSDVEALANDDTGAVEKVFNKIMAVSGYGTEVQETIEKN</sequence>
<dbReference type="RefSeq" id="WP_066068752.1">
    <property type="nucleotide sequence ID" value="NZ_FRBG01000002.1"/>
</dbReference>
<evidence type="ECO:0000313" key="2">
    <source>
        <dbReference type="EMBL" id="SHK49919.1"/>
    </source>
</evidence>
<proteinExistence type="predicted"/>
<reference evidence="1 3" key="1">
    <citation type="submission" date="2016-02" db="EMBL/GenBank/DDBJ databases">
        <title>Draft genome sequence for Clostridium paradoxum JW-YL-7.</title>
        <authorList>
            <person name="Utturkar S.M."/>
            <person name="Lancaster A."/>
            <person name="Poole F.L."/>
            <person name="Adams M.W."/>
            <person name="Brown S.D."/>
        </authorList>
    </citation>
    <scope>NUCLEOTIDE SEQUENCE [LARGE SCALE GENOMIC DNA]</scope>
    <source>
        <strain evidence="1 3">JW-YL-7</strain>
    </source>
</reference>
<dbReference type="OrthoDB" id="2989813at2"/>
<dbReference type="Gene3D" id="3.30.2220.20">
    <property type="entry name" value="Phage tail assembly chaperone gp13-like"/>
    <property type="match status" value="1"/>
</dbReference>
<dbReference type="PATRIC" id="fig|1121328.3.peg.561"/>
<comment type="caution">
    <text evidence="1">The sequence shown here is derived from an EMBL/GenBank/DDBJ whole genome shotgun (WGS) entry which is preliminary data.</text>
</comment>
<dbReference type="Proteomes" id="UP000323392">
    <property type="component" value="Unassembled WGS sequence"/>
</dbReference>